<dbReference type="GO" id="GO:0032934">
    <property type="term" value="F:sterol binding"/>
    <property type="evidence" value="ECO:0000318"/>
    <property type="project" value="GO_Central"/>
</dbReference>
<evidence type="ECO:0000256" key="7">
    <source>
        <dbReference type="SAM" id="SignalP"/>
    </source>
</evidence>
<organism evidence="9 10">
    <name type="scientific">Klebsormidium nitens</name>
    <name type="common">Green alga</name>
    <name type="synonym">Ulothrix nitens</name>
    <dbReference type="NCBI Taxonomy" id="105231"/>
    <lineage>
        <taxon>Eukaryota</taxon>
        <taxon>Viridiplantae</taxon>
        <taxon>Streptophyta</taxon>
        <taxon>Klebsormidiophyceae</taxon>
        <taxon>Klebsormidiales</taxon>
        <taxon>Klebsormidiaceae</taxon>
        <taxon>Klebsormidium</taxon>
    </lineage>
</organism>
<comment type="function">
    <text evidence="1">Catalyzes the intermembrane transfer of phosphatidylglycerol and phosphatidylinositol.</text>
</comment>
<reference evidence="9 10" key="1">
    <citation type="journal article" date="2014" name="Nat. Commun.">
        <title>Klebsormidium flaccidum genome reveals primary factors for plant terrestrial adaptation.</title>
        <authorList>
            <person name="Hori K."/>
            <person name="Maruyama F."/>
            <person name="Fujisawa T."/>
            <person name="Togashi T."/>
            <person name="Yamamoto N."/>
            <person name="Seo M."/>
            <person name="Sato S."/>
            <person name="Yamada T."/>
            <person name="Mori H."/>
            <person name="Tajima N."/>
            <person name="Moriyama T."/>
            <person name="Ikeuchi M."/>
            <person name="Watanabe M."/>
            <person name="Wada H."/>
            <person name="Kobayashi K."/>
            <person name="Saito M."/>
            <person name="Masuda T."/>
            <person name="Sasaki-Sekimoto Y."/>
            <person name="Mashiguchi K."/>
            <person name="Awai K."/>
            <person name="Shimojima M."/>
            <person name="Masuda S."/>
            <person name="Iwai M."/>
            <person name="Nobusawa T."/>
            <person name="Narise T."/>
            <person name="Kondo S."/>
            <person name="Saito H."/>
            <person name="Sato R."/>
            <person name="Murakawa M."/>
            <person name="Ihara Y."/>
            <person name="Oshima-Yamada Y."/>
            <person name="Ohtaka K."/>
            <person name="Satoh M."/>
            <person name="Sonobe K."/>
            <person name="Ishii M."/>
            <person name="Ohtani R."/>
            <person name="Kanamori-Sato M."/>
            <person name="Honoki R."/>
            <person name="Miyazaki D."/>
            <person name="Mochizuki H."/>
            <person name="Umetsu J."/>
            <person name="Higashi K."/>
            <person name="Shibata D."/>
            <person name="Kamiya Y."/>
            <person name="Sato N."/>
            <person name="Nakamura Y."/>
            <person name="Tabata S."/>
            <person name="Ida S."/>
            <person name="Kurokawa K."/>
            <person name="Ohta H."/>
        </authorList>
    </citation>
    <scope>NUCLEOTIDE SEQUENCE [LARGE SCALE GENOMIC DNA]</scope>
    <source>
        <strain evidence="9 10">NIES-2285</strain>
    </source>
</reference>
<feature type="chain" id="PRO_5013276733" description="MD-2-related lipid-recognition domain-containing protein" evidence="7">
    <location>
        <begin position="24"/>
        <end position="157"/>
    </location>
</feature>
<evidence type="ECO:0000256" key="1">
    <source>
        <dbReference type="ARBA" id="ARBA00002053"/>
    </source>
</evidence>
<feature type="domain" description="MD-2-related lipid-recognition" evidence="8">
    <location>
        <begin position="27"/>
        <end position="139"/>
    </location>
</feature>
<keyword evidence="10" id="KW-1185">Reference proteome</keyword>
<gene>
    <name evidence="9" type="ORF">KFL_000180080</name>
</gene>
<dbReference type="EMBL" id="DF236967">
    <property type="protein sequence ID" value="GAQ78724.1"/>
    <property type="molecule type" value="Genomic_DNA"/>
</dbReference>
<sequence length="157" mass="16837">MASMVGGCLLLVALLTVVSPSLAHVTWESCGEGDVEVLNVTMTPDPAVRGGVFTFNLPAKTPRVIEGGHVSVFVFYKGIPVYFENDDLCVKTKCPITSDVFTFTNTQQLPSITPPGPYQLRIKASDLDGKPLFCAKMKFQIVSGAESKSAPLLVASR</sequence>
<dbReference type="SMART" id="SM00737">
    <property type="entry name" value="ML"/>
    <property type="match status" value="1"/>
</dbReference>
<keyword evidence="5 7" id="KW-0732">Signal</keyword>
<dbReference type="OMA" id="NHELSCI"/>
<evidence type="ECO:0000256" key="2">
    <source>
        <dbReference type="ARBA" id="ARBA00006370"/>
    </source>
</evidence>
<dbReference type="STRING" id="105231.A0A1Y1HJK2"/>
<keyword evidence="4" id="KW-0813">Transport</keyword>
<accession>A0A1Y1HJK2</accession>
<dbReference type="Pfam" id="PF02221">
    <property type="entry name" value="E1_DerP2_DerF2"/>
    <property type="match status" value="1"/>
</dbReference>
<feature type="signal peptide" evidence="7">
    <location>
        <begin position="1"/>
        <end position="23"/>
    </location>
</feature>
<dbReference type="Gene3D" id="2.60.40.770">
    <property type="match status" value="1"/>
</dbReference>
<proteinExistence type="inferred from homology"/>
<dbReference type="InterPro" id="IPR014756">
    <property type="entry name" value="Ig_E-set"/>
</dbReference>
<evidence type="ECO:0000256" key="6">
    <source>
        <dbReference type="ARBA" id="ARBA00023055"/>
    </source>
</evidence>
<evidence type="ECO:0000259" key="8">
    <source>
        <dbReference type="SMART" id="SM00737"/>
    </source>
</evidence>
<evidence type="ECO:0000256" key="5">
    <source>
        <dbReference type="ARBA" id="ARBA00022729"/>
    </source>
</evidence>
<name>A0A1Y1HJK2_KLENI</name>
<evidence type="ECO:0000256" key="3">
    <source>
        <dbReference type="ARBA" id="ARBA00011245"/>
    </source>
</evidence>
<comment type="similarity">
    <text evidence="2">Belongs to the NPC2 family.</text>
</comment>
<evidence type="ECO:0000256" key="4">
    <source>
        <dbReference type="ARBA" id="ARBA00022448"/>
    </source>
</evidence>
<evidence type="ECO:0000313" key="10">
    <source>
        <dbReference type="Proteomes" id="UP000054558"/>
    </source>
</evidence>
<evidence type="ECO:0000313" key="9">
    <source>
        <dbReference type="EMBL" id="GAQ78724.1"/>
    </source>
</evidence>
<dbReference type="GO" id="GO:0015918">
    <property type="term" value="P:sterol transport"/>
    <property type="evidence" value="ECO:0000318"/>
    <property type="project" value="GO_Central"/>
</dbReference>
<comment type="subunit">
    <text evidence="3">Monomer.</text>
</comment>
<protein>
    <recommendedName>
        <fullName evidence="8">MD-2-related lipid-recognition domain-containing protein</fullName>
    </recommendedName>
</protein>
<dbReference type="OrthoDB" id="6409159at2759"/>
<dbReference type="PANTHER" id="PTHR11306:SF0">
    <property type="entry name" value="PHOSPHATIDYLGLYCEROL_PHOSPHATIDYLINOSITOL TRANSFER PROTEIN"/>
    <property type="match status" value="1"/>
</dbReference>
<dbReference type="Proteomes" id="UP000054558">
    <property type="component" value="Unassembled WGS sequence"/>
</dbReference>
<dbReference type="InterPro" id="IPR039670">
    <property type="entry name" value="NPC2-like"/>
</dbReference>
<dbReference type="PANTHER" id="PTHR11306">
    <property type="entry name" value="NIEMANN PICK TYPE C2 PROTEIN NPC2-RELATED"/>
    <property type="match status" value="1"/>
</dbReference>
<dbReference type="AlphaFoldDB" id="A0A1Y1HJK2"/>
<keyword evidence="6" id="KW-0445">Lipid transport</keyword>
<dbReference type="InterPro" id="IPR003172">
    <property type="entry name" value="ML_dom"/>
</dbReference>
<dbReference type="SUPFAM" id="SSF81296">
    <property type="entry name" value="E set domains"/>
    <property type="match status" value="1"/>
</dbReference>